<protein>
    <submittedName>
        <fullName evidence="3">Alkaline phosphatase family protein</fullName>
    </submittedName>
</protein>
<feature type="domain" description="PhoD-like phosphatase metallophosphatase" evidence="2">
    <location>
        <begin position="76"/>
        <end position="378"/>
    </location>
</feature>
<evidence type="ECO:0000256" key="1">
    <source>
        <dbReference type="SAM" id="SignalP"/>
    </source>
</evidence>
<evidence type="ECO:0000313" key="3">
    <source>
        <dbReference type="EMBL" id="MXO53906.1"/>
    </source>
</evidence>
<dbReference type="PROSITE" id="PS51257">
    <property type="entry name" value="PROKAR_LIPOPROTEIN"/>
    <property type="match status" value="1"/>
</dbReference>
<feature type="signal peptide" evidence="1">
    <location>
        <begin position="1"/>
        <end position="33"/>
    </location>
</feature>
<dbReference type="OrthoDB" id="327733at2"/>
<gene>
    <name evidence="3" type="ORF">GRI47_07780</name>
</gene>
<organism evidence="3 4">
    <name type="scientific">Qipengyuania pelagi</name>
    <dbReference type="NCBI Taxonomy" id="994320"/>
    <lineage>
        <taxon>Bacteria</taxon>
        <taxon>Pseudomonadati</taxon>
        <taxon>Pseudomonadota</taxon>
        <taxon>Alphaproteobacteria</taxon>
        <taxon>Sphingomonadales</taxon>
        <taxon>Erythrobacteraceae</taxon>
        <taxon>Qipengyuania</taxon>
    </lineage>
</organism>
<evidence type="ECO:0000313" key="4">
    <source>
        <dbReference type="Proteomes" id="UP000430272"/>
    </source>
</evidence>
<dbReference type="InterPro" id="IPR018946">
    <property type="entry name" value="PhoD-like_MPP"/>
</dbReference>
<reference evidence="3 4" key="1">
    <citation type="submission" date="2019-12" db="EMBL/GenBank/DDBJ databases">
        <title>Genomic-based taxomic classification of the family Erythrobacteraceae.</title>
        <authorList>
            <person name="Xu L."/>
        </authorList>
    </citation>
    <scope>NUCLEOTIDE SEQUENCE [LARGE SCALE GENOMIC DNA]</scope>
    <source>
        <strain evidence="3 4">JCM 17468</strain>
    </source>
</reference>
<dbReference type="InterPro" id="IPR029052">
    <property type="entry name" value="Metallo-depent_PP-like"/>
</dbReference>
<dbReference type="Gene3D" id="3.60.21.70">
    <property type="entry name" value="PhoD-like phosphatase"/>
    <property type="match status" value="1"/>
</dbReference>
<proteinExistence type="predicted"/>
<keyword evidence="4" id="KW-1185">Reference proteome</keyword>
<sequence>MIGTSIRSDPMIRRLLSASLLALSAAACTTVSADALDTAPTSAPFAAYNAAMAGDVALPRAPQGRPLDETITLTRFAFGSCNHQSRSQHMWAQIAAKDPQMFMLIGDNVYGDQRWNGGSGLTDLRSSYAEQASHPEFARFRGEIPMLTTWDDHDYGFNDGGASFAFKLLSEKIYETFWDSSAQVRSRPGVYESRTIGTEPGKRVQVILLDTRFFRSDLDRGPYSEDRPPLGPYSRANTGPDVTMLGAEQWAWLRQELAKPADLRLVVSSIQVITDAHDYEAWETMPQERARLYEMLGQRAGGGVLLLSGDRHAGGIYREQVGGETMWELTSSSLNLAFNDTASNTAREPDPKRVTDFISEENFGTVDIDWGAKALTLRLLGNKGEVRAERTVNWTAR</sequence>
<accession>A0A844Y7U6</accession>
<evidence type="ECO:0000259" key="2">
    <source>
        <dbReference type="Pfam" id="PF09423"/>
    </source>
</evidence>
<dbReference type="CDD" id="cd07389">
    <property type="entry name" value="MPP_PhoD"/>
    <property type="match status" value="1"/>
</dbReference>
<dbReference type="PANTHER" id="PTHR33987:SF1">
    <property type="entry name" value="CALCINEURIN-LIKE METALLO-PHOSPHOESTERASE SUPERFAMILY PROTEIN"/>
    <property type="match status" value="1"/>
</dbReference>
<dbReference type="AlphaFoldDB" id="A0A844Y7U6"/>
<dbReference type="EMBL" id="WTYD01000001">
    <property type="protein sequence ID" value="MXO53906.1"/>
    <property type="molecule type" value="Genomic_DNA"/>
</dbReference>
<dbReference type="Proteomes" id="UP000430272">
    <property type="component" value="Unassembled WGS sequence"/>
</dbReference>
<dbReference type="SUPFAM" id="SSF56300">
    <property type="entry name" value="Metallo-dependent phosphatases"/>
    <property type="match status" value="1"/>
</dbReference>
<dbReference type="PANTHER" id="PTHR33987">
    <property type="entry name" value="CALCINEURIN-LIKE METALLO-PHOSPHOESTERASE SUPERFAMILY PROTEIN"/>
    <property type="match status" value="1"/>
</dbReference>
<dbReference type="InterPro" id="IPR038607">
    <property type="entry name" value="PhoD-like_sf"/>
</dbReference>
<dbReference type="Pfam" id="PF09423">
    <property type="entry name" value="PhoD"/>
    <property type="match status" value="1"/>
</dbReference>
<name>A0A844Y7U6_9SPHN</name>
<keyword evidence="1" id="KW-0732">Signal</keyword>
<comment type="caution">
    <text evidence="3">The sequence shown here is derived from an EMBL/GenBank/DDBJ whole genome shotgun (WGS) entry which is preliminary data.</text>
</comment>
<feature type="chain" id="PRO_5032986232" evidence="1">
    <location>
        <begin position="34"/>
        <end position="397"/>
    </location>
</feature>